<gene>
    <name evidence="1" type="ORF">MML48_2g00004293</name>
</gene>
<keyword evidence="2" id="KW-1185">Reference proteome</keyword>
<proteinExistence type="predicted"/>
<organism evidence="1 2">
    <name type="scientific">Holotrichia oblita</name>
    <name type="common">Chafer beetle</name>
    <dbReference type="NCBI Taxonomy" id="644536"/>
    <lineage>
        <taxon>Eukaryota</taxon>
        <taxon>Metazoa</taxon>
        <taxon>Ecdysozoa</taxon>
        <taxon>Arthropoda</taxon>
        <taxon>Hexapoda</taxon>
        <taxon>Insecta</taxon>
        <taxon>Pterygota</taxon>
        <taxon>Neoptera</taxon>
        <taxon>Endopterygota</taxon>
        <taxon>Coleoptera</taxon>
        <taxon>Polyphaga</taxon>
        <taxon>Scarabaeiformia</taxon>
        <taxon>Scarabaeidae</taxon>
        <taxon>Melolonthinae</taxon>
        <taxon>Holotrichia</taxon>
    </lineage>
</organism>
<accession>A0ACB9TMX1</accession>
<dbReference type="Proteomes" id="UP001056778">
    <property type="component" value="Chromosome 2"/>
</dbReference>
<dbReference type="EMBL" id="CM043016">
    <property type="protein sequence ID" value="KAI4468155.1"/>
    <property type="molecule type" value="Genomic_DNA"/>
</dbReference>
<evidence type="ECO:0000313" key="2">
    <source>
        <dbReference type="Proteomes" id="UP001056778"/>
    </source>
</evidence>
<name>A0ACB9TMX1_HOLOL</name>
<reference evidence="1" key="1">
    <citation type="submission" date="2022-04" db="EMBL/GenBank/DDBJ databases">
        <title>Chromosome-scale genome assembly of Holotrichia oblita Faldermann.</title>
        <authorList>
            <person name="Rongchong L."/>
        </authorList>
    </citation>
    <scope>NUCLEOTIDE SEQUENCE</scope>
    <source>
        <strain evidence="1">81SQS9</strain>
    </source>
</reference>
<sequence length="180" mass="20736">MEKIRCTNFTSSEKDLLLNIVQHYTHIIENTKTDAVSVQEKNKTWELVAQDYNRENETGNRSSKQLRELYGFLKRKARKNLYNDRVMPGFPSSASDIADFLLFFDKVFDSINGSTIKPQNGKLLRCAVTSSSDHMEFWNEAVRVLSTIKFLKEVTNADSLKMITSVPPSIKKLDQYIGRF</sequence>
<comment type="caution">
    <text evidence="1">The sequence shown here is derived from an EMBL/GenBank/DDBJ whole genome shotgun (WGS) entry which is preliminary data.</text>
</comment>
<protein>
    <submittedName>
        <fullName evidence="1">Myb/sant-like dna-binding domain</fullName>
    </submittedName>
</protein>
<evidence type="ECO:0000313" key="1">
    <source>
        <dbReference type="EMBL" id="KAI4468155.1"/>
    </source>
</evidence>